<feature type="domain" description="DUF4365" evidence="1">
    <location>
        <begin position="15"/>
        <end position="141"/>
    </location>
</feature>
<organism evidence="2 3">
    <name type="scientific">Litoreibacter ascidiaceicola</name>
    <dbReference type="NCBI Taxonomy" id="1486859"/>
    <lineage>
        <taxon>Bacteria</taxon>
        <taxon>Pseudomonadati</taxon>
        <taxon>Pseudomonadota</taxon>
        <taxon>Alphaproteobacteria</taxon>
        <taxon>Rhodobacterales</taxon>
        <taxon>Roseobacteraceae</taxon>
        <taxon>Litoreibacter</taxon>
    </lineage>
</organism>
<dbReference type="InterPro" id="IPR025375">
    <property type="entry name" value="DUF4365"/>
</dbReference>
<evidence type="ECO:0000313" key="3">
    <source>
        <dbReference type="Proteomes" id="UP000184144"/>
    </source>
</evidence>
<dbReference type="AlphaFoldDB" id="A0A1M5ESH8"/>
<dbReference type="Proteomes" id="UP000184144">
    <property type="component" value="Unassembled WGS sequence"/>
</dbReference>
<proteinExistence type="predicted"/>
<protein>
    <recommendedName>
        <fullName evidence="1">DUF4365 domain-containing protein</fullName>
    </recommendedName>
</protein>
<reference evidence="3" key="1">
    <citation type="submission" date="2016-11" db="EMBL/GenBank/DDBJ databases">
        <authorList>
            <person name="Varghese N."/>
            <person name="Submissions S."/>
        </authorList>
    </citation>
    <scope>NUCLEOTIDE SEQUENCE [LARGE SCALE GENOMIC DNA]</scope>
    <source>
        <strain evidence="3">DSM 100566</strain>
    </source>
</reference>
<sequence>MPKKRSSSASVEKDGLLAVEKACNDHDLIWRDLFQEDVGVDGTIELCLGDFPTGKIVGAQVKSGMSYVNGDRSDQFKFYARQSDLEYWLQLSIHLFLFVYHPKDDAVYWHHVTNYLPDDEGQLSRSTHIVISKSNKVDSAFASYLLTLFDLEVYDADRLTSLSEEMASCTIMVGHGDAAVTISALDLFVEGLWGLCSKVQFHASILLQRIRKQVIVRGKDARIAYTFSRSDLYPFIIRYIRLLTDHRLAKIDIDDVNDSLYRKMEQPTFIAPLTTNGRALVEFLRAREHPDVHDNQYFTLSLTPTAQIEAYDSFDETRGKKGFGPYTDVFAIRFNQHLDYYDVQHFARGENEGSTQVRTSQIMYFNEMTDYLDRIMSGIPKDQILLRYFDHPCTPLIAWLQDWYDDKQPFHFKDLARKTNSDVIGLHDEVVSTFSGLGVMTVQEPPLPALPIRTLFNGEILD</sequence>
<dbReference type="EMBL" id="FQUV01000014">
    <property type="protein sequence ID" value="SHF82215.1"/>
    <property type="molecule type" value="Genomic_DNA"/>
</dbReference>
<keyword evidence="3" id="KW-1185">Reference proteome</keyword>
<evidence type="ECO:0000259" key="1">
    <source>
        <dbReference type="Pfam" id="PF14280"/>
    </source>
</evidence>
<name>A0A1M5ESH8_9RHOB</name>
<dbReference type="RefSeq" id="WP_073146334.1">
    <property type="nucleotide sequence ID" value="NZ_FQUV01000014.1"/>
</dbReference>
<evidence type="ECO:0000313" key="2">
    <source>
        <dbReference type="EMBL" id="SHF82215.1"/>
    </source>
</evidence>
<gene>
    <name evidence="2" type="ORF">SAMN05444273_1142</name>
</gene>
<accession>A0A1M5ESH8</accession>
<dbReference type="Pfam" id="PF14280">
    <property type="entry name" value="DUF4365"/>
    <property type="match status" value="1"/>
</dbReference>